<evidence type="ECO:0000256" key="1">
    <source>
        <dbReference type="SAM" id="MobiDB-lite"/>
    </source>
</evidence>
<proteinExistence type="predicted"/>
<keyword evidence="4" id="KW-1185">Reference proteome</keyword>
<reference evidence="3" key="4">
    <citation type="submission" date="2024-02" db="EMBL/GenBank/DDBJ databases">
        <title>Comparative genomics of Cryptococcus and Kwoniella reveals pathogenesis evolution and contrasting modes of karyotype evolution via chromosome fusion or intercentromeric recombination.</title>
        <authorList>
            <person name="Coelho M.A."/>
            <person name="David-Palma M."/>
            <person name="Shea T."/>
            <person name="Bowers K."/>
            <person name="McGinley-Smith S."/>
            <person name="Mohammad A.W."/>
            <person name="Gnirke A."/>
            <person name="Yurkov A.M."/>
            <person name="Nowrousian M."/>
            <person name="Sun S."/>
            <person name="Cuomo C.A."/>
            <person name="Heitman J."/>
        </authorList>
    </citation>
    <scope>NUCLEOTIDE SEQUENCE</scope>
    <source>
        <strain evidence="3">CBS 10118</strain>
    </source>
</reference>
<name>A0A1B9FUG8_9TREE</name>
<dbReference type="OrthoDB" id="10477314at2759"/>
<reference evidence="2" key="1">
    <citation type="submission" date="2013-07" db="EMBL/GenBank/DDBJ databases">
        <title>The Genome Sequence of Cryptococcus bestiolae CBS10118.</title>
        <authorList>
            <consortium name="The Broad Institute Genome Sequencing Platform"/>
            <person name="Cuomo C."/>
            <person name="Litvintseva A."/>
            <person name="Chen Y."/>
            <person name="Heitman J."/>
            <person name="Sun S."/>
            <person name="Springer D."/>
            <person name="Dromer F."/>
            <person name="Young S.K."/>
            <person name="Zeng Q."/>
            <person name="Gargeya S."/>
            <person name="Fitzgerald M."/>
            <person name="Abouelleil A."/>
            <person name="Alvarado L."/>
            <person name="Berlin A.M."/>
            <person name="Chapman S.B."/>
            <person name="Dewar J."/>
            <person name="Goldberg J."/>
            <person name="Griggs A."/>
            <person name="Gujja S."/>
            <person name="Hansen M."/>
            <person name="Howarth C."/>
            <person name="Imamovic A."/>
            <person name="Larimer J."/>
            <person name="McCowan C."/>
            <person name="Murphy C."/>
            <person name="Pearson M."/>
            <person name="Priest M."/>
            <person name="Roberts A."/>
            <person name="Saif S."/>
            <person name="Shea T."/>
            <person name="Sykes S."/>
            <person name="Wortman J."/>
            <person name="Nusbaum C."/>
            <person name="Birren B."/>
        </authorList>
    </citation>
    <scope>NUCLEOTIDE SEQUENCE [LARGE SCALE GENOMIC DNA]</scope>
    <source>
        <strain evidence="2">CBS 10118</strain>
    </source>
</reference>
<dbReference type="Proteomes" id="UP000092730">
    <property type="component" value="Chromosome 8"/>
</dbReference>
<dbReference type="GeneID" id="30212453"/>
<evidence type="ECO:0000313" key="4">
    <source>
        <dbReference type="Proteomes" id="UP000092730"/>
    </source>
</evidence>
<dbReference type="KEGG" id="kbi:30212453"/>
<feature type="region of interest" description="Disordered" evidence="1">
    <location>
        <begin position="1"/>
        <end position="21"/>
    </location>
</feature>
<organism evidence="2">
    <name type="scientific">Kwoniella bestiolae CBS 10118</name>
    <dbReference type="NCBI Taxonomy" id="1296100"/>
    <lineage>
        <taxon>Eukaryota</taxon>
        <taxon>Fungi</taxon>
        <taxon>Dikarya</taxon>
        <taxon>Basidiomycota</taxon>
        <taxon>Agaricomycotina</taxon>
        <taxon>Tremellomycetes</taxon>
        <taxon>Tremellales</taxon>
        <taxon>Cryptococcaceae</taxon>
        <taxon>Kwoniella</taxon>
    </lineage>
</organism>
<dbReference type="AlphaFoldDB" id="A0A1B9FUG8"/>
<dbReference type="VEuPathDB" id="FungiDB:I302_08054"/>
<evidence type="ECO:0000313" key="3">
    <source>
        <dbReference type="EMBL" id="WVW86859.1"/>
    </source>
</evidence>
<evidence type="ECO:0000313" key="2">
    <source>
        <dbReference type="EMBL" id="OCF22406.1"/>
    </source>
</evidence>
<dbReference type="RefSeq" id="XP_019043476.1">
    <property type="nucleotide sequence ID" value="XM_019194640.1"/>
</dbReference>
<reference evidence="3" key="2">
    <citation type="submission" date="2013-07" db="EMBL/GenBank/DDBJ databases">
        <authorList>
            <consortium name="The Broad Institute Genome Sequencing Platform"/>
            <person name="Cuomo C."/>
            <person name="Litvintseva A."/>
            <person name="Chen Y."/>
            <person name="Heitman J."/>
            <person name="Sun S."/>
            <person name="Springer D."/>
            <person name="Dromer F."/>
            <person name="Young S.K."/>
            <person name="Zeng Q."/>
            <person name="Gargeya S."/>
            <person name="Fitzgerald M."/>
            <person name="Abouelleil A."/>
            <person name="Alvarado L."/>
            <person name="Berlin A.M."/>
            <person name="Chapman S.B."/>
            <person name="Dewar J."/>
            <person name="Goldberg J."/>
            <person name="Griggs A."/>
            <person name="Gujja S."/>
            <person name="Hansen M."/>
            <person name="Howarth C."/>
            <person name="Imamovic A."/>
            <person name="Larimer J."/>
            <person name="McCowan C."/>
            <person name="Murphy C."/>
            <person name="Pearson M."/>
            <person name="Priest M."/>
            <person name="Roberts A."/>
            <person name="Saif S."/>
            <person name="Shea T."/>
            <person name="Sykes S."/>
            <person name="Wortman J."/>
            <person name="Nusbaum C."/>
            <person name="Birren B."/>
        </authorList>
    </citation>
    <scope>NUCLEOTIDE SEQUENCE</scope>
    <source>
        <strain evidence="3">CBS 10118</strain>
    </source>
</reference>
<dbReference type="EMBL" id="KI894025">
    <property type="protein sequence ID" value="OCF22406.1"/>
    <property type="molecule type" value="Genomic_DNA"/>
</dbReference>
<protein>
    <submittedName>
        <fullName evidence="2">Uncharacterized protein</fullName>
    </submittedName>
</protein>
<reference evidence="2" key="3">
    <citation type="submission" date="2014-01" db="EMBL/GenBank/DDBJ databases">
        <title>Evolution of pathogenesis and genome organization in the Tremellales.</title>
        <authorList>
            <person name="Cuomo C."/>
            <person name="Litvintseva A."/>
            <person name="Heitman J."/>
            <person name="Chen Y."/>
            <person name="Sun S."/>
            <person name="Springer D."/>
            <person name="Dromer F."/>
            <person name="Young S."/>
            <person name="Zeng Q."/>
            <person name="Chapman S."/>
            <person name="Gujja S."/>
            <person name="Saif S."/>
            <person name="Birren B."/>
        </authorList>
    </citation>
    <scope>NUCLEOTIDE SEQUENCE</scope>
    <source>
        <strain evidence="2">CBS 10118</strain>
    </source>
</reference>
<gene>
    <name evidence="2" type="ORF">I302_08054</name>
    <name evidence="3" type="ORF">I302_108914</name>
</gene>
<dbReference type="EMBL" id="CP144548">
    <property type="protein sequence ID" value="WVW86859.1"/>
    <property type="molecule type" value="Genomic_DNA"/>
</dbReference>
<sequence>MLNAANDDSSSEENDTSFTNVPSSPALLSFVNEDTQSAIPYWNLPPVSERFKMIIGNTQSRTQTEGRSRTDDWLDEVMTHEHPAYQFDCTVDGSPGTGECYVTDESELCQGGESGMHPVLKELRKRNALEKVETFSVYIEPIDTRWPERSLRHRNIRNAHNLGEGTLVVDLMDDDTFGRCGDFVNRQVNMTFIPGSATTLAPFKDEESVVNDILLSIFKDNKITLEFDSTIELDGEVERED</sequence>
<accession>A0A1B9FUG8</accession>